<gene>
    <name evidence="2" type="ORF">HMPREF2087_00092</name>
</gene>
<reference evidence="2 3" key="1">
    <citation type="submission" date="2013-10" db="EMBL/GenBank/DDBJ databases">
        <title>The Genome Sequence of Helicobacter canis NCTC 12740.</title>
        <authorList>
            <consortium name="The Broad Institute Genomics Platform"/>
            <person name="Earl A."/>
            <person name="Fox J.G."/>
            <person name="Shen Z."/>
            <person name="Young S.K."/>
            <person name="Zeng Q."/>
            <person name="Gargeya S."/>
            <person name="Fitzgerald M."/>
            <person name="Abouelleil A."/>
            <person name="Alvarado L."/>
            <person name="Chapman S.B."/>
            <person name="Gainer-Dewar J."/>
            <person name="Goldberg J."/>
            <person name="Griggs A."/>
            <person name="Gujja S."/>
            <person name="Hansen M."/>
            <person name="Howarth C."/>
            <person name="Imamovic A."/>
            <person name="Ireland A."/>
            <person name="Larimer J."/>
            <person name="McCowan C."/>
            <person name="Murphy C."/>
            <person name="Pearson M."/>
            <person name="Poon T.W."/>
            <person name="Priest M."/>
            <person name="Roberts A."/>
            <person name="Saif S."/>
            <person name="Shea T."/>
            <person name="Sykes S."/>
            <person name="Wortman J."/>
            <person name="Nusbaum C."/>
            <person name="Birren B."/>
        </authorList>
    </citation>
    <scope>NUCLEOTIDE SEQUENCE [LARGE SCALE GENOMIC DNA]</scope>
    <source>
        <strain evidence="2 3">NCTC 12740</strain>
    </source>
</reference>
<evidence type="ECO:0000256" key="1">
    <source>
        <dbReference type="SAM" id="SignalP"/>
    </source>
</evidence>
<keyword evidence="1" id="KW-0732">Signal</keyword>
<proteinExistence type="predicted"/>
<sequence length="281" mass="30465">MLTTTTTTTAKSLATSILCVALGASLACSLAFGAKDPNKAYKSLKSQQSSFTKNFASGSIVSGSTYGSTSKNAARRWYIFNEASAGGSYTTLGQANYVAVDVGYHAYLRTIESTILGLNFLIGAELNFPIYLQANGSSNIIANKPLETKETAQAVQGWGVELPAMIGFEKNGFYLVGLVGYTWQFMTDTYTRVNGRGEHPTVKTNYDGLIYGAGVGYKVRNVINLGFRWTMGNMTNRKAGTEFSDAAIQDGLDQNAITHQTGRDIYNIDYMKFMGFVSVVF</sequence>
<keyword evidence="3" id="KW-1185">Reference proteome</keyword>
<dbReference type="Proteomes" id="UP000018688">
    <property type="component" value="Unassembled WGS sequence"/>
</dbReference>
<dbReference type="HOGENOM" id="CLU_1076750_0_0_7"/>
<organism evidence="2 3">
    <name type="scientific">Helicobacter canis NCTC 12740</name>
    <dbReference type="NCBI Taxonomy" id="1357399"/>
    <lineage>
        <taxon>Bacteria</taxon>
        <taxon>Pseudomonadati</taxon>
        <taxon>Campylobacterota</taxon>
        <taxon>Epsilonproteobacteria</taxon>
        <taxon>Campylobacterales</taxon>
        <taxon>Helicobacteraceae</taxon>
        <taxon>Helicobacter</taxon>
    </lineage>
</organism>
<accession>V8CIJ3</accession>
<dbReference type="OrthoDB" id="5322730at2"/>
<comment type="caution">
    <text evidence="2">The sequence shown here is derived from an EMBL/GenBank/DDBJ whole genome shotgun (WGS) entry which is preliminary data.</text>
</comment>
<dbReference type="PATRIC" id="fig|1357399.3.peg.92"/>
<dbReference type="AlphaFoldDB" id="V8CIJ3"/>
<dbReference type="EMBL" id="AZJJ01000001">
    <property type="protein sequence ID" value="ETD27184.1"/>
    <property type="molecule type" value="Genomic_DNA"/>
</dbReference>
<evidence type="ECO:0008006" key="4">
    <source>
        <dbReference type="Google" id="ProtNLM"/>
    </source>
</evidence>
<protein>
    <recommendedName>
        <fullName evidence="4">Outer membrane protein beta-barrel domain-containing protein</fullName>
    </recommendedName>
</protein>
<name>V8CIJ3_9HELI</name>
<feature type="chain" id="PRO_5004767631" description="Outer membrane protein beta-barrel domain-containing protein" evidence="1">
    <location>
        <begin position="34"/>
        <end position="281"/>
    </location>
</feature>
<evidence type="ECO:0000313" key="2">
    <source>
        <dbReference type="EMBL" id="ETD27184.1"/>
    </source>
</evidence>
<evidence type="ECO:0000313" key="3">
    <source>
        <dbReference type="Proteomes" id="UP000018688"/>
    </source>
</evidence>
<dbReference type="RefSeq" id="WP_023928975.1">
    <property type="nucleotide sequence ID" value="NZ_KI669458.1"/>
</dbReference>
<feature type="signal peptide" evidence="1">
    <location>
        <begin position="1"/>
        <end position="33"/>
    </location>
</feature>
<dbReference type="STRING" id="1357399.HMPREF2087_00092"/>